<reference evidence="1 2" key="1">
    <citation type="journal article" date="2019" name="Environ. Microbiol.">
        <title>At the nexus of three kingdoms: the genome of the mycorrhizal fungus Gigaspora margarita provides insights into plant, endobacterial and fungal interactions.</title>
        <authorList>
            <person name="Venice F."/>
            <person name="Ghignone S."/>
            <person name="Salvioli di Fossalunga A."/>
            <person name="Amselem J."/>
            <person name="Novero M."/>
            <person name="Xianan X."/>
            <person name="Sedzielewska Toro K."/>
            <person name="Morin E."/>
            <person name="Lipzen A."/>
            <person name="Grigoriev I.V."/>
            <person name="Henrissat B."/>
            <person name="Martin F.M."/>
            <person name="Bonfante P."/>
        </authorList>
    </citation>
    <scope>NUCLEOTIDE SEQUENCE [LARGE SCALE GENOMIC DNA]</scope>
    <source>
        <strain evidence="1 2">BEG34</strain>
    </source>
</reference>
<dbReference type="Proteomes" id="UP000439903">
    <property type="component" value="Unassembled WGS sequence"/>
</dbReference>
<name>A0A8H3X2B6_GIGMA</name>
<evidence type="ECO:0000313" key="2">
    <source>
        <dbReference type="Proteomes" id="UP000439903"/>
    </source>
</evidence>
<protein>
    <submittedName>
        <fullName evidence="1">Retrotransposon nucleocapsid protein</fullName>
    </submittedName>
</protein>
<evidence type="ECO:0000313" key="1">
    <source>
        <dbReference type="EMBL" id="KAF0385547.1"/>
    </source>
</evidence>
<keyword evidence="2" id="KW-1185">Reference proteome</keyword>
<comment type="caution">
    <text evidence="1">The sequence shown here is derived from an EMBL/GenBank/DDBJ whole genome shotgun (WGS) entry which is preliminary data.</text>
</comment>
<organism evidence="1 2">
    <name type="scientific">Gigaspora margarita</name>
    <dbReference type="NCBI Taxonomy" id="4874"/>
    <lineage>
        <taxon>Eukaryota</taxon>
        <taxon>Fungi</taxon>
        <taxon>Fungi incertae sedis</taxon>
        <taxon>Mucoromycota</taxon>
        <taxon>Glomeromycotina</taxon>
        <taxon>Glomeromycetes</taxon>
        <taxon>Diversisporales</taxon>
        <taxon>Gigasporaceae</taxon>
        <taxon>Gigaspora</taxon>
    </lineage>
</organism>
<dbReference type="AlphaFoldDB" id="A0A8H3X2B6"/>
<sequence>MTQQMIKKRKLVDFKVGDFVRINILKIDRFSIDHPTLPCKILEKTRENRYKLGCKFGVISICYSSSELEALGAITYPELNKIPSDKISIREAVRL</sequence>
<proteinExistence type="predicted"/>
<dbReference type="OrthoDB" id="2430997at2759"/>
<accession>A0A8H3X2B6</accession>
<dbReference type="EMBL" id="WTPW01002347">
    <property type="protein sequence ID" value="KAF0385547.1"/>
    <property type="molecule type" value="Genomic_DNA"/>
</dbReference>
<gene>
    <name evidence="1" type="ORF">F8M41_011467</name>
</gene>